<sequence>MEFITSDGAKLYYRREGQGEPLLFIHGLASNLQSWNYQLRYFRNFYDTLAYDCRGHGRSTIPRTLDMSDHSRDAYELCSLFDQPVTVVGISMGGYIAQRLLIEHPQVVKRAVLIATKSHGEKPATAAADDHTENIENPKEARFRFMRDYIFGPDTSDEKVAELVRLEPTMPEEQFDLVKNAIGAFDHRPQLAACTQPVLVLHGDHDRLIPPSYGEELAHLLPNATFVMIERGGHALMIEKHQEVNEAIHHWLKRVSVE</sequence>
<dbReference type="GO" id="GO:0016787">
    <property type="term" value="F:hydrolase activity"/>
    <property type="evidence" value="ECO:0007669"/>
    <property type="project" value="UniProtKB-KW"/>
</dbReference>
<accession>A0AAV4LBT4</accession>
<dbReference type="PANTHER" id="PTHR43798:SF31">
    <property type="entry name" value="AB HYDROLASE SUPERFAMILY PROTEIN YCLE"/>
    <property type="match status" value="1"/>
</dbReference>
<dbReference type="SUPFAM" id="SSF53474">
    <property type="entry name" value="alpha/beta-Hydrolases"/>
    <property type="match status" value="1"/>
</dbReference>
<dbReference type="EMBL" id="BOQE01000001">
    <property type="protein sequence ID" value="GIM45161.1"/>
    <property type="molecule type" value="Genomic_DNA"/>
</dbReference>
<dbReference type="Pfam" id="PF00561">
    <property type="entry name" value="Abhydrolase_1"/>
    <property type="match status" value="1"/>
</dbReference>
<name>A0AAV4LBT4_9BACL</name>
<proteinExistence type="predicted"/>
<dbReference type="InterPro" id="IPR000073">
    <property type="entry name" value="AB_hydrolase_1"/>
</dbReference>
<keyword evidence="1 3" id="KW-0378">Hydrolase</keyword>
<organism evidence="3 4">
    <name type="scientific">Collibacillus ludicampi</name>
    <dbReference type="NCBI Taxonomy" id="2771369"/>
    <lineage>
        <taxon>Bacteria</taxon>
        <taxon>Bacillati</taxon>
        <taxon>Bacillota</taxon>
        <taxon>Bacilli</taxon>
        <taxon>Bacillales</taxon>
        <taxon>Alicyclobacillaceae</taxon>
        <taxon>Collibacillus</taxon>
    </lineage>
</organism>
<evidence type="ECO:0000259" key="2">
    <source>
        <dbReference type="Pfam" id="PF00561"/>
    </source>
</evidence>
<dbReference type="PRINTS" id="PR00111">
    <property type="entry name" value="ABHYDROLASE"/>
</dbReference>
<dbReference type="AlphaFoldDB" id="A0AAV4LBT4"/>
<keyword evidence="4" id="KW-1185">Reference proteome</keyword>
<dbReference type="InterPro" id="IPR050266">
    <property type="entry name" value="AB_hydrolase_sf"/>
</dbReference>
<dbReference type="GO" id="GO:0016020">
    <property type="term" value="C:membrane"/>
    <property type="evidence" value="ECO:0007669"/>
    <property type="project" value="TreeGrafter"/>
</dbReference>
<dbReference type="Gene3D" id="3.40.50.1820">
    <property type="entry name" value="alpha/beta hydrolase"/>
    <property type="match status" value="1"/>
</dbReference>
<dbReference type="RefSeq" id="WP_282198385.1">
    <property type="nucleotide sequence ID" value="NZ_BOQE01000001.1"/>
</dbReference>
<dbReference type="Proteomes" id="UP001057291">
    <property type="component" value="Unassembled WGS sequence"/>
</dbReference>
<dbReference type="PANTHER" id="PTHR43798">
    <property type="entry name" value="MONOACYLGLYCEROL LIPASE"/>
    <property type="match status" value="1"/>
</dbReference>
<dbReference type="InterPro" id="IPR029058">
    <property type="entry name" value="AB_hydrolase_fold"/>
</dbReference>
<protein>
    <submittedName>
        <fullName evidence="3">Alpha/beta hydrolase</fullName>
    </submittedName>
</protein>
<evidence type="ECO:0000313" key="4">
    <source>
        <dbReference type="Proteomes" id="UP001057291"/>
    </source>
</evidence>
<evidence type="ECO:0000256" key="1">
    <source>
        <dbReference type="ARBA" id="ARBA00022801"/>
    </source>
</evidence>
<comment type="caution">
    <text evidence="3">The sequence shown here is derived from an EMBL/GenBank/DDBJ whole genome shotgun (WGS) entry which is preliminary data.</text>
</comment>
<evidence type="ECO:0000313" key="3">
    <source>
        <dbReference type="EMBL" id="GIM45161.1"/>
    </source>
</evidence>
<feature type="domain" description="AB hydrolase-1" evidence="2">
    <location>
        <begin position="21"/>
        <end position="240"/>
    </location>
</feature>
<gene>
    <name evidence="3" type="ORF">DNHGIG_07100</name>
</gene>
<reference evidence="3" key="1">
    <citation type="journal article" date="2023" name="Int. J. Syst. Evol. Microbiol.">
        <title>Collibacillus ludicampi gen. nov., sp. nov., a new soil bacterium of the family Alicyclobacillaceae.</title>
        <authorList>
            <person name="Jojima T."/>
            <person name="Ioku Y."/>
            <person name="Fukuta Y."/>
            <person name="Shirasaka N."/>
            <person name="Matsumura Y."/>
            <person name="Mori M."/>
        </authorList>
    </citation>
    <scope>NUCLEOTIDE SEQUENCE</scope>
    <source>
        <strain evidence="3">TP075</strain>
    </source>
</reference>